<evidence type="ECO:0000256" key="2">
    <source>
        <dbReference type="ARBA" id="ARBA00012438"/>
    </source>
</evidence>
<sequence length="1312" mass="147511">MTHVLIVDDKEENLYYLQALLTGHGHQVTAACHGAEALVKARQQPPDVIISDLLMPVMDGYTLLRHWKADARLKKIPFIVYTATYTEVEDEELALNLGADAFILKPAEPEDFLEKLRGVQANAARLIPEPPRIPSAATEEIFQVYSQTLIRKLEEKTLQLEETNRALEKDILERKQVEASLRASEASLTIAQGIAHFGSWELDLVSLDKMDENPLSWSEEMYRIAGFAPGSVDVTPTLFMQLTHPDDRTQVRQAVLRAVRDRQVYSIVHRLIRPDGQERILHETAQIFYDEESGRPLRMVGTAHDMTEEKQAELEIQRKTDLLRAVADSTPDAVYIKDLQGRYLLFNEGAAKLVGKKVEEVIGQDDLFLFGQEGARIVHESDRQVMQSGEALTTEEILTADGVTRTYMATKAPYRDSRGKILGLVGISRDITESRRTQEELNKTAARLSTTLENMSDAFYLLDPQTWTFVYLNAEAEKLLKRKREELLGHVIWEAFPEAVESDLYHTYHQAVQEHRTLRLEFYYPELQNWFELHAHASNEGLAVYFRVVTERKQAEIALRTMVKENGDLRSALDEHAIVARTDAKGKITYVNDRFCAISQYSREELIGQDHRLVNSGHHSKEFLGDLWKTINAGRVWRGEIKNRAKDGSNYWVETTIVPFLDDEGRPVQHVAIRADITERKKAEEAIQESESRYKHTANQLTNVLNSSLDVICTVDAAGRFLQVNQSCKTILGYTVEELLGTPYMDKVLPEDHTKTVEAAKAIMSGEATSHFENRYVRKDGSIVHIQWSARWSELDKVMFCVARDITESKLNAERIAEQAALLDKAQDAILVRDLDHHILYWNRSAERLYGWSAQEAIGKSIQELLYREPSAFIAATQATITAGEWTGELQQMTKDGKPITIEARWTLVRNQAGEPKSILAINTDITERKKLEQQFLRAQRMESIGTLAGGIAHDLNNVLAPIMMSIELLKLNEQNPQRLSILNTIETSTKRGADMVKQVLSFARGMEGQQLEVAVAPLLKEVEKISNETFLKNIEVRSTIPNDLWTVEGDPTQLHQVLINLCVNARDAMPNGGTLTIAATNVRLDEHYVAMNLDARVGPYVVVNVEDTGTGMSPEVMERIFEPFYTTKELGKGTGLGLSTTLAIIKSHGGFVRVYSEAGHGTRFHVYLPAHTEIRAKNPDESVEELPRGSGEQILLVDDEAAVRQITRQTLEAFGYRVLLAADGAEATAHFAMQKDDISVVLTDMMMPVMDGPTMIPVLMRIKPEVRIIAASGLNANGMVAKAANAGVKHFIPKPYTAETLLKTLRSVLAE</sequence>
<dbReference type="InterPro" id="IPR003661">
    <property type="entry name" value="HisK_dim/P_dom"/>
</dbReference>
<feature type="domain" description="PAS" evidence="10">
    <location>
        <begin position="217"/>
        <end position="262"/>
    </location>
</feature>
<dbReference type="Proteomes" id="UP000295662">
    <property type="component" value="Unassembled WGS sequence"/>
</dbReference>
<dbReference type="CDD" id="cd17546">
    <property type="entry name" value="REC_hyHK_CKI1_RcsC-like"/>
    <property type="match status" value="1"/>
</dbReference>
<dbReference type="InterPro" id="IPR001789">
    <property type="entry name" value="Sig_transdc_resp-reg_receiver"/>
</dbReference>
<dbReference type="InterPro" id="IPR035965">
    <property type="entry name" value="PAS-like_dom_sf"/>
</dbReference>
<comment type="caution">
    <text evidence="12">The sequence shown here is derived from an EMBL/GenBank/DDBJ whole genome shotgun (WGS) entry which is preliminary data.</text>
</comment>
<dbReference type="InterPro" id="IPR003594">
    <property type="entry name" value="HATPase_dom"/>
</dbReference>
<evidence type="ECO:0000256" key="4">
    <source>
        <dbReference type="ARBA" id="ARBA00022679"/>
    </source>
</evidence>
<dbReference type="InterPro" id="IPR052162">
    <property type="entry name" value="Sensor_kinase/Photoreceptor"/>
</dbReference>
<feature type="domain" description="PAC" evidence="11">
    <location>
        <begin position="637"/>
        <end position="689"/>
    </location>
</feature>
<dbReference type="PRINTS" id="PR00344">
    <property type="entry name" value="BCTRLSENSOR"/>
</dbReference>
<keyword evidence="3 6" id="KW-0597">Phosphoprotein</keyword>
<dbReference type="Pfam" id="PF00989">
    <property type="entry name" value="PAS"/>
    <property type="match status" value="2"/>
</dbReference>
<dbReference type="PANTHER" id="PTHR43304">
    <property type="entry name" value="PHYTOCHROME-LIKE PROTEIN CPH1"/>
    <property type="match status" value="1"/>
</dbReference>
<dbReference type="SUPFAM" id="SSF47384">
    <property type="entry name" value="Homodimeric domain of signal transducing histidine kinase"/>
    <property type="match status" value="1"/>
</dbReference>
<evidence type="ECO:0000259" key="8">
    <source>
        <dbReference type="PROSITE" id="PS50109"/>
    </source>
</evidence>
<dbReference type="SMART" id="SM00091">
    <property type="entry name" value="PAS"/>
    <property type="match status" value="6"/>
</dbReference>
<feature type="modified residue" description="4-aspartylphosphate" evidence="6">
    <location>
        <position position="1245"/>
    </location>
</feature>
<dbReference type="SMART" id="SM00387">
    <property type="entry name" value="HATPase_c"/>
    <property type="match status" value="1"/>
</dbReference>
<dbReference type="SMART" id="SM00448">
    <property type="entry name" value="REC"/>
    <property type="match status" value="2"/>
</dbReference>
<keyword evidence="13" id="KW-1185">Reference proteome</keyword>
<dbReference type="InterPro" id="IPR005467">
    <property type="entry name" value="His_kinase_dom"/>
</dbReference>
<dbReference type="Pfam" id="PF00072">
    <property type="entry name" value="Response_reg"/>
    <property type="match status" value="2"/>
</dbReference>
<keyword evidence="5" id="KW-0418">Kinase</keyword>
<keyword evidence="7" id="KW-0175">Coiled coil</keyword>
<dbReference type="SUPFAM" id="SSF55785">
    <property type="entry name" value="PYP-like sensor domain (PAS domain)"/>
    <property type="match status" value="6"/>
</dbReference>
<organism evidence="12 13">
    <name type="scientific">Prosthecobacter fusiformis</name>
    <dbReference type="NCBI Taxonomy" id="48464"/>
    <lineage>
        <taxon>Bacteria</taxon>
        <taxon>Pseudomonadati</taxon>
        <taxon>Verrucomicrobiota</taxon>
        <taxon>Verrucomicrobiia</taxon>
        <taxon>Verrucomicrobiales</taxon>
        <taxon>Verrucomicrobiaceae</taxon>
        <taxon>Prosthecobacter</taxon>
    </lineage>
</organism>
<dbReference type="InterPro" id="IPR004358">
    <property type="entry name" value="Sig_transdc_His_kin-like_C"/>
</dbReference>
<feature type="domain" description="PAS" evidence="10">
    <location>
        <begin position="815"/>
        <end position="869"/>
    </location>
</feature>
<dbReference type="SMART" id="SM00388">
    <property type="entry name" value="HisKA"/>
    <property type="match status" value="1"/>
</dbReference>
<evidence type="ECO:0000259" key="9">
    <source>
        <dbReference type="PROSITE" id="PS50110"/>
    </source>
</evidence>
<evidence type="ECO:0000256" key="7">
    <source>
        <dbReference type="SAM" id="Coils"/>
    </source>
</evidence>
<reference evidence="12 13" key="1">
    <citation type="submission" date="2019-03" db="EMBL/GenBank/DDBJ databases">
        <title>Genomic Encyclopedia of Archaeal and Bacterial Type Strains, Phase II (KMG-II): from individual species to whole genera.</title>
        <authorList>
            <person name="Goeker M."/>
        </authorList>
    </citation>
    <scope>NUCLEOTIDE SEQUENCE [LARGE SCALE GENOMIC DNA]</scope>
    <source>
        <strain evidence="12 13">ATCC 25309</strain>
    </source>
</reference>
<dbReference type="Pfam" id="PF08447">
    <property type="entry name" value="PAS_3"/>
    <property type="match status" value="1"/>
</dbReference>
<dbReference type="SMART" id="SM00086">
    <property type="entry name" value="PAC"/>
    <property type="match status" value="5"/>
</dbReference>
<dbReference type="PROSITE" id="PS50110">
    <property type="entry name" value="RESPONSE_REGULATORY"/>
    <property type="match status" value="2"/>
</dbReference>
<dbReference type="Gene3D" id="3.30.565.10">
    <property type="entry name" value="Histidine kinase-like ATPase, C-terminal domain"/>
    <property type="match status" value="1"/>
</dbReference>
<evidence type="ECO:0000259" key="10">
    <source>
        <dbReference type="PROSITE" id="PS50112"/>
    </source>
</evidence>
<feature type="coiled-coil region" evidence="7">
    <location>
        <begin position="146"/>
        <end position="173"/>
    </location>
</feature>
<comment type="catalytic activity">
    <reaction evidence="1">
        <text>ATP + protein L-histidine = ADP + protein N-phospho-L-histidine.</text>
        <dbReference type="EC" id="2.7.13.3"/>
    </reaction>
</comment>
<feature type="domain" description="PAS" evidence="10">
    <location>
        <begin position="697"/>
        <end position="767"/>
    </location>
</feature>
<evidence type="ECO:0000259" key="11">
    <source>
        <dbReference type="PROSITE" id="PS50113"/>
    </source>
</evidence>
<evidence type="ECO:0000256" key="5">
    <source>
        <dbReference type="ARBA" id="ARBA00022777"/>
    </source>
</evidence>
<feature type="modified residue" description="4-aspartylphosphate" evidence="6">
    <location>
        <position position="52"/>
    </location>
</feature>
<keyword evidence="4" id="KW-0808">Transferase</keyword>
<evidence type="ECO:0000313" key="13">
    <source>
        <dbReference type="Proteomes" id="UP000295662"/>
    </source>
</evidence>
<dbReference type="OrthoDB" id="9784397at2"/>
<dbReference type="CDD" id="cd00082">
    <property type="entry name" value="HisKA"/>
    <property type="match status" value="1"/>
</dbReference>
<dbReference type="InterPro" id="IPR000014">
    <property type="entry name" value="PAS"/>
</dbReference>
<dbReference type="Pfam" id="PF02518">
    <property type="entry name" value="HATPase_c"/>
    <property type="match status" value="1"/>
</dbReference>
<dbReference type="SUPFAM" id="SSF52172">
    <property type="entry name" value="CheY-like"/>
    <property type="match status" value="2"/>
</dbReference>
<dbReference type="EMBL" id="SOCA01000008">
    <property type="protein sequence ID" value="TDU66456.1"/>
    <property type="molecule type" value="Genomic_DNA"/>
</dbReference>
<feature type="domain" description="PAC" evidence="11">
    <location>
        <begin position="886"/>
        <end position="938"/>
    </location>
</feature>
<dbReference type="InterPro" id="IPR001610">
    <property type="entry name" value="PAC"/>
</dbReference>
<dbReference type="InterPro" id="IPR036890">
    <property type="entry name" value="HATPase_C_sf"/>
</dbReference>
<dbReference type="Pfam" id="PF08448">
    <property type="entry name" value="PAS_4"/>
    <property type="match status" value="2"/>
</dbReference>
<feature type="domain" description="PAC" evidence="11">
    <location>
        <begin position="391"/>
        <end position="443"/>
    </location>
</feature>
<dbReference type="InterPro" id="IPR013767">
    <property type="entry name" value="PAS_fold"/>
</dbReference>
<feature type="domain" description="PAS" evidence="10">
    <location>
        <begin position="319"/>
        <end position="389"/>
    </location>
</feature>
<evidence type="ECO:0000313" key="12">
    <source>
        <dbReference type="EMBL" id="TDU66456.1"/>
    </source>
</evidence>
<dbReference type="RefSeq" id="WP_133796568.1">
    <property type="nucleotide sequence ID" value="NZ_SOCA01000008.1"/>
</dbReference>
<evidence type="ECO:0000256" key="6">
    <source>
        <dbReference type="PROSITE-ProRule" id="PRU00169"/>
    </source>
</evidence>
<dbReference type="InterPro" id="IPR011006">
    <property type="entry name" value="CheY-like_superfamily"/>
</dbReference>
<dbReference type="Gene3D" id="3.30.450.20">
    <property type="entry name" value="PAS domain"/>
    <property type="match status" value="6"/>
</dbReference>
<feature type="domain" description="Histidine kinase" evidence="8">
    <location>
        <begin position="951"/>
        <end position="1173"/>
    </location>
</feature>
<dbReference type="GO" id="GO:0006355">
    <property type="term" value="P:regulation of DNA-templated transcription"/>
    <property type="evidence" value="ECO:0007669"/>
    <property type="project" value="InterPro"/>
</dbReference>
<proteinExistence type="predicted"/>
<dbReference type="EC" id="2.7.13.3" evidence="2"/>
<protein>
    <recommendedName>
        <fullName evidence="2">histidine kinase</fullName>
        <ecNumber evidence="2">2.7.13.3</ecNumber>
    </recommendedName>
</protein>
<dbReference type="PROSITE" id="PS50113">
    <property type="entry name" value="PAC"/>
    <property type="match status" value="4"/>
</dbReference>
<name>A0A4R7RP99_9BACT</name>
<dbReference type="Pfam" id="PF00512">
    <property type="entry name" value="HisKA"/>
    <property type="match status" value="1"/>
</dbReference>
<dbReference type="Gene3D" id="3.40.50.2300">
    <property type="match status" value="2"/>
</dbReference>
<feature type="coiled-coil region" evidence="7">
    <location>
        <begin position="673"/>
        <end position="700"/>
    </location>
</feature>
<dbReference type="PANTHER" id="PTHR43304:SF1">
    <property type="entry name" value="PAC DOMAIN-CONTAINING PROTEIN"/>
    <property type="match status" value="1"/>
</dbReference>
<dbReference type="Gene3D" id="1.10.287.130">
    <property type="match status" value="1"/>
</dbReference>
<gene>
    <name evidence="12" type="ORF">EI77_03550</name>
</gene>
<dbReference type="InterPro" id="IPR000700">
    <property type="entry name" value="PAS-assoc_C"/>
</dbReference>
<dbReference type="PROSITE" id="PS50109">
    <property type="entry name" value="HIS_KIN"/>
    <property type="match status" value="1"/>
</dbReference>
<dbReference type="InterPro" id="IPR013656">
    <property type="entry name" value="PAS_4"/>
</dbReference>
<dbReference type="InterPro" id="IPR036097">
    <property type="entry name" value="HisK_dim/P_sf"/>
</dbReference>
<dbReference type="SUPFAM" id="SSF55874">
    <property type="entry name" value="ATPase domain of HSP90 chaperone/DNA topoisomerase II/histidine kinase"/>
    <property type="match status" value="1"/>
</dbReference>
<dbReference type="GO" id="GO:0000155">
    <property type="term" value="F:phosphorelay sensor kinase activity"/>
    <property type="evidence" value="ECO:0007669"/>
    <property type="project" value="InterPro"/>
</dbReference>
<accession>A0A4R7RP99</accession>
<feature type="domain" description="Response regulatory" evidence="9">
    <location>
        <begin position="3"/>
        <end position="120"/>
    </location>
</feature>
<dbReference type="PROSITE" id="PS50112">
    <property type="entry name" value="PAS"/>
    <property type="match status" value="6"/>
</dbReference>
<dbReference type="CDD" id="cd00130">
    <property type="entry name" value="PAS"/>
    <property type="match status" value="6"/>
</dbReference>
<dbReference type="NCBIfam" id="TIGR00229">
    <property type="entry name" value="sensory_box"/>
    <property type="match status" value="5"/>
</dbReference>
<feature type="domain" description="PAC" evidence="11">
    <location>
        <begin position="265"/>
        <end position="318"/>
    </location>
</feature>
<feature type="domain" description="Response regulatory" evidence="9">
    <location>
        <begin position="1194"/>
        <end position="1310"/>
    </location>
</feature>
<dbReference type="InterPro" id="IPR013655">
    <property type="entry name" value="PAS_fold_3"/>
</dbReference>
<dbReference type="Pfam" id="PF13426">
    <property type="entry name" value="PAS_9"/>
    <property type="match status" value="1"/>
</dbReference>
<evidence type="ECO:0000256" key="3">
    <source>
        <dbReference type="ARBA" id="ARBA00022553"/>
    </source>
</evidence>
<dbReference type="Gene3D" id="2.10.70.100">
    <property type="match status" value="1"/>
</dbReference>
<evidence type="ECO:0000256" key="1">
    <source>
        <dbReference type="ARBA" id="ARBA00000085"/>
    </source>
</evidence>
<feature type="domain" description="PAS" evidence="10">
    <location>
        <begin position="583"/>
        <end position="609"/>
    </location>
</feature>
<feature type="domain" description="PAS" evidence="10">
    <location>
        <begin position="444"/>
        <end position="515"/>
    </location>
</feature>